<dbReference type="SUPFAM" id="SSF54117">
    <property type="entry name" value="Interleukin 8-like chemokines"/>
    <property type="match status" value="1"/>
</dbReference>
<evidence type="ECO:0000256" key="1">
    <source>
        <dbReference type="ARBA" id="ARBA00022514"/>
    </source>
</evidence>
<dbReference type="Pfam" id="PF00048">
    <property type="entry name" value="IL8"/>
    <property type="match status" value="1"/>
</dbReference>
<evidence type="ECO:0000313" key="4">
    <source>
        <dbReference type="EMBL" id="TDH09054.1"/>
    </source>
</evidence>
<comment type="caution">
    <text evidence="4">The sequence shown here is derived from an EMBL/GenBank/DDBJ whole genome shotgun (WGS) entry which is preliminary data.</text>
</comment>
<keyword evidence="2" id="KW-0732">Signal</keyword>
<dbReference type="GO" id="GO:0005615">
    <property type="term" value="C:extracellular space"/>
    <property type="evidence" value="ECO:0007669"/>
    <property type="project" value="UniProtKB-KW"/>
</dbReference>
<reference evidence="4 5" key="1">
    <citation type="submission" date="2019-01" db="EMBL/GenBank/DDBJ databases">
        <title>A chromosome-scale genome assembly of the yellow perch, Perca flavescens.</title>
        <authorList>
            <person name="Feron R."/>
            <person name="Morvezen R."/>
            <person name="Bestin A."/>
            <person name="Haffray P."/>
            <person name="Klopp C."/>
            <person name="Zahm M."/>
            <person name="Cabau C."/>
            <person name="Roques C."/>
            <person name="Donnadieu C."/>
            <person name="Bouchez O."/>
            <person name="Christie M."/>
            <person name="Larson W."/>
            <person name="Guiguen Y."/>
        </authorList>
    </citation>
    <scope>NUCLEOTIDE SEQUENCE [LARGE SCALE GENOMIC DNA]</scope>
    <source>
        <strain evidence="4">YP-PL-M2</strain>
        <tissue evidence="4">Blood</tissue>
    </source>
</reference>
<dbReference type="SMART" id="SM00199">
    <property type="entry name" value="SCY"/>
    <property type="match status" value="1"/>
</dbReference>
<evidence type="ECO:0000313" key="5">
    <source>
        <dbReference type="Proteomes" id="UP000295070"/>
    </source>
</evidence>
<dbReference type="GO" id="GO:0006955">
    <property type="term" value="P:immune response"/>
    <property type="evidence" value="ECO:0007669"/>
    <property type="project" value="InterPro"/>
</dbReference>
<accession>A0A484D1L2</accession>
<dbReference type="Gene3D" id="2.40.50.40">
    <property type="match status" value="1"/>
</dbReference>
<keyword evidence="5" id="KW-1185">Reference proteome</keyword>
<dbReference type="EMBL" id="SCKG01000008">
    <property type="protein sequence ID" value="TDH09054.1"/>
    <property type="molecule type" value="Genomic_DNA"/>
</dbReference>
<dbReference type="InterPro" id="IPR036048">
    <property type="entry name" value="Interleukin_8-like_sf"/>
</dbReference>
<feature type="domain" description="Chemokine interleukin-8-like" evidence="3">
    <location>
        <begin position="30"/>
        <end position="88"/>
    </location>
</feature>
<sequence>MKTLSFTGGLLLLLLTVYSCTAMPHALNAPVSCCVRFFTGRVPQPQIISIIKTDSSCREKAFVVSTAKGMDICVSQNLGWAQRAFNQQQVIKDQ</sequence>
<dbReference type="AlphaFoldDB" id="A0A484D1L2"/>
<dbReference type="Proteomes" id="UP000295070">
    <property type="component" value="Chromosome 8"/>
</dbReference>
<dbReference type="InterPro" id="IPR001811">
    <property type="entry name" value="Chemokine_IL8-like_dom"/>
</dbReference>
<protein>
    <recommendedName>
        <fullName evidence="3">Chemokine interleukin-8-like domain-containing protein</fullName>
    </recommendedName>
</protein>
<feature type="chain" id="PRO_5019794467" description="Chemokine interleukin-8-like domain-containing protein" evidence="2">
    <location>
        <begin position="23"/>
        <end position="94"/>
    </location>
</feature>
<dbReference type="GO" id="GO:0008009">
    <property type="term" value="F:chemokine activity"/>
    <property type="evidence" value="ECO:0007669"/>
    <property type="project" value="InterPro"/>
</dbReference>
<dbReference type="PANTHER" id="PTHR12015">
    <property type="entry name" value="SMALL INDUCIBLE CYTOKINE A"/>
    <property type="match status" value="1"/>
</dbReference>
<evidence type="ECO:0000259" key="3">
    <source>
        <dbReference type="SMART" id="SM00199"/>
    </source>
</evidence>
<feature type="signal peptide" evidence="2">
    <location>
        <begin position="1"/>
        <end position="22"/>
    </location>
</feature>
<gene>
    <name evidence="4" type="ORF">EPR50_G00082610</name>
</gene>
<organism evidence="4 5">
    <name type="scientific">Perca flavescens</name>
    <name type="common">American yellow perch</name>
    <name type="synonym">Morone flavescens</name>
    <dbReference type="NCBI Taxonomy" id="8167"/>
    <lineage>
        <taxon>Eukaryota</taxon>
        <taxon>Metazoa</taxon>
        <taxon>Chordata</taxon>
        <taxon>Craniata</taxon>
        <taxon>Vertebrata</taxon>
        <taxon>Euteleostomi</taxon>
        <taxon>Actinopterygii</taxon>
        <taxon>Neopterygii</taxon>
        <taxon>Teleostei</taxon>
        <taxon>Neoteleostei</taxon>
        <taxon>Acanthomorphata</taxon>
        <taxon>Eupercaria</taxon>
        <taxon>Perciformes</taxon>
        <taxon>Percoidei</taxon>
        <taxon>Percidae</taxon>
        <taxon>Percinae</taxon>
        <taxon>Perca</taxon>
    </lineage>
</organism>
<dbReference type="STRING" id="8167.A0A484D1L2"/>
<evidence type="ECO:0000256" key="2">
    <source>
        <dbReference type="SAM" id="SignalP"/>
    </source>
</evidence>
<dbReference type="InterPro" id="IPR039809">
    <property type="entry name" value="Chemokine_b/g/d"/>
</dbReference>
<name>A0A484D1L2_PERFV</name>
<proteinExistence type="predicted"/>
<dbReference type="PROSITE" id="PS51257">
    <property type="entry name" value="PROKAR_LIPOPROTEIN"/>
    <property type="match status" value="1"/>
</dbReference>
<keyword evidence="1" id="KW-0202">Cytokine</keyword>